<dbReference type="InterPro" id="IPR002933">
    <property type="entry name" value="Peptidase_M20"/>
</dbReference>
<evidence type="ECO:0000313" key="3">
    <source>
        <dbReference type="EMBL" id="KAK5650204.1"/>
    </source>
</evidence>
<dbReference type="PANTHER" id="PTHR45892:SF1">
    <property type="entry name" value="AMINOACYLASE-1"/>
    <property type="match status" value="1"/>
</dbReference>
<dbReference type="Proteomes" id="UP001329430">
    <property type="component" value="Chromosome 1"/>
</dbReference>
<feature type="transmembrane region" description="Helical" evidence="2">
    <location>
        <begin position="220"/>
        <end position="240"/>
    </location>
</feature>
<dbReference type="EMBL" id="JAVRBK010000001">
    <property type="protein sequence ID" value="KAK5650204.1"/>
    <property type="molecule type" value="Genomic_DNA"/>
</dbReference>
<dbReference type="AlphaFoldDB" id="A0AAN7VV09"/>
<keyword evidence="2" id="KW-0812">Transmembrane</keyword>
<reference evidence="3 4" key="1">
    <citation type="journal article" date="2024" name="Insects">
        <title>An Improved Chromosome-Level Genome Assembly of the Firefly Pyrocoelia pectoralis.</title>
        <authorList>
            <person name="Fu X."/>
            <person name="Meyer-Rochow V.B."/>
            <person name="Ballantyne L."/>
            <person name="Zhu X."/>
        </authorList>
    </citation>
    <scope>NUCLEOTIDE SEQUENCE [LARGE SCALE GENOMIC DNA]</scope>
    <source>
        <strain evidence="3">XCY_ONT2</strain>
    </source>
</reference>
<evidence type="ECO:0000313" key="4">
    <source>
        <dbReference type="Proteomes" id="UP001329430"/>
    </source>
</evidence>
<keyword evidence="2" id="KW-1133">Transmembrane helix</keyword>
<dbReference type="Pfam" id="PF01546">
    <property type="entry name" value="Peptidase_M20"/>
    <property type="match status" value="1"/>
</dbReference>
<dbReference type="InterPro" id="IPR001261">
    <property type="entry name" value="ArgE/DapE_CS"/>
</dbReference>
<dbReference type="Gene3D" id="3.40.630.10">
    <property type="entry name" value="Zn peptidases"/>
    <property type="match status" value="1"/>
</dbReference>
<evidence type="ECO:0000256" key="1">
    <source>
        <dbReference type="ARBA" id="ARBA00022801"/>
    </source>
</evidence>
<protein>
    <submittedName>
        <fullName evidence="3">Uncharacterized protein</fullName>
    </submittedName>
</protein>
<dbReference type="InterPro" id="IPR052083">
    <property type="entry name" value="Aminoacylase-1_M20A"/>
</dbReference>
<feature type="transmembrane region" description="Helical" evidence="2">
    <location>
        <begin position="269"/>
        <end position="292"/>
    </location>
</feature>
<organism evidence="3 4">
    <name type="scientific">Pyrocoelia pectoralis</name>
    <dbReference type="NCBI Taxonomy" id="417401"/>
    <lineage>
        <taxon>Eukaryota</taxon>
        <taxon>Metazoa</taxon>
        <taxon>Ecdysozoa</taxon>
        <taxon>Arthropoda</taxon>
        <taxon>Hexapoda</taxon>
        <taxon>Insecta</taxon>
        <taxon>Pterygota</taxon>
        <taxon>Neoptera</taxon>
        <taxon>Endopterygota</taxon>
        <taxon>Coleoptera</taxon>
        <taxon>Polyphaga</taxon>
        <taxon>Elateriformia</taxon>
        <taxon>Elateroidea</taxon>
        <taxon>Lampyridae</taxon>
        <taxon>Lampyrinae</taxon>
        <taxon>Pyrocoelia</taxon>
    </lineage>
</organism>
<proteinExistence type="predicted"/>
<feature type="transmembrane region" description="Helical" evidence="2">
    <location>
        <begin position="196"/>
        <end position="214"/>
    </location>
</feature>
<feature type="transmembrane region" description="Helical" evidence="2">
    <location>
        <begin position="315"/>
        <end position="337"/>
    </location>
</feature>
<keyword evidence="2" id="KW-0472">Membrane</keyword>
<keyword evidence="1" id="KW-0378">Hydrolase</keyword>
<accession>A0AAN7VV09</accession>
<dbReference type="PANTHER" id="PTHR45892">
    <property type="entry name" value="AMINOACYLASE-1"/>
    <property type="match status" value="1"/>
</dbReference>
<evidence type="ECO:0000256" key="2">
    <source>
        <dbReference type="SAM" id="Phobius"/>
    </source>
</evidence>
<sequence length="346" mass="38256">MEESEVDGNIYARGSQDTKCLGIQYLEAIRRLVLDEVKLKRTIHVSFVPDEEIGGKEGMNLFVLTPEFRHLNIGFALDEGAPSPINEICVYASEKYGWKFAIHCPGTPGHGCLMLENTAGEKVQYLLNKFYELRKESMSRFKQTSDYGHVISINLTMMQVSLSRLKESVAPSELDKTPETVLEEYYPFATVLRFRVLQIVCGISFLIVGTVAFIEERGELNLSLGIPAGGSTIIAAATSIHTTKGFGGYRASTCHPNSPFRFLGPSIRVAVLIAVLWGSACSFVTALVIQSIRTITGTHVYEVCDEFVQENATDITILAIVELSLSLITLLSVSLLVRIDCRYDPD</sequence>
<dbReference type="GO" id="GO:0004046">
    <property type="term" value="F:aminoacylase activity"/>
    <property type="evidence" value="ECO:0007669"/>
    <property type="project" value="TreeGrafter"/>
</dbReference>
<keyword evidence="4" id="KW-1185">Reference proteome</keyword>
<dbReference type="PROSITE" id="PS00759">
    <property type="entry name" value="ARGE_DAPE_CPG2_2"/>
    <property type="match status" value="1"/>
</dbReference>
<gene>
    <name evidence="3" type="ORF">RI129_001233</name>
</gene>
<name>A0AAN7VV09_9COLE</name>
<dbReference type="SUPFAM" id="SSF53187">
    <property type="entry name" value="Zn-dependent exopeptidases"/>
    <property type="match status" value="1"/>
</dbReference>
<comment type="caution">
    <text evidence="3">The sequence shown here is derived from an EMBL/GenBank/DDBJ whole genome shotgun (WGS) entry which is preliminary data.</text>
</comment>